<sequence length="1261" mass="135475">MVTFAAFSCVNNDWQTVSVNPQGKSTTADFVPADFISFVKQTMRQPAELAQLLPAAEDVGAVGFQRPTFYVFPGGQEDCGLLGVGGFTLLLDGGYERKPGYWDFIRHFDRINALLISRASADSLRGVATMFERKASADCHPKIGAVIANLPSTTATTPAGDDAALDHSLSAELATLTAGLSAVGLNATPAFATAPKLEPIVLYKVFGQGRLEMLVLNPAKEAKDLQSLSTALKNANGGEGVEKLAAAAALAVLLVWHPDDPKQPTVRVLYPAACPLDRLYSALEKLNKTPTSDYLKHPEFIAANISHQHPVQALFAANKKLAPPSTLAAPRPASSAAAKLSVPFVSTRRSLTAQKKPDLPANQKKAPTPTAASSAEPTAQLKKATAVGGAANSTARRAPPSTTSTAGGAAKKPAEPTKKAPVPSRPTPAAAAGGASKKPAPPSAKDAADKSSTDKSSTDKNAAKPKPIRKPTTKDPSPSSLPTTPVDPHAPKEHDMPPTPTQPTPAEDDRHHAAPSPPAEDNQPDQPAAPTPTHAGDATDGHGRPNGGHDDAEGDAHTKQPSPAPVCDDIEEPCVRMNISMDTDELEKELGLPALDAAHDDSHHLQAEVVDDSLGGRSPDFETGKAWEDEQVVDQQPSAGAFDDQRMDDHKVDLASSSPTIEEKETARGASEMDLLLEGRDGAKSPAIEGLVRSIAGGDDDFAQHLRLQDPYPGMHTPAHEGGSGGNKEEDTSFFTGDHDDSIGGSVRPSNEHTDLTNDFSEKIVLNDSTGAEQKPAAGEQSPIERKRLSDLLESSHDETGITMIDQRHLDASTLSGDELKDNNLLEVDPLMNATQAPMDKVVDDCQELQQHEQHHHQQHHEQQQEHQHHHQQMDEQEHHQQQQQHEHDQHQQHHEHHEQQRDHDQHQQHQEQQLHHQQQHHEHDQHQHHLEQQEQEHDRHQQEHQQHDISPVSVDDHSKSLHFDEDTKSPQPPSTPSVPDTAADAASPNDDVHATTTGEETSIKPTTPATAETQSNDNDNNKPDGDISPQKPSQQQQHQHDHQQHQQQLPTATVDDLKGEWGEPLGLPTPPPAASASNGAAAKKGPTPTASNAPSAAATRRVPPRSSAAPKPAGPPPARSAGLGRAPSASSAKAPAKAKPAALSSPIYVDVAYIPHHGDKVSAGEEFFDLVRAKYYVLSVTEVGTSTLDAWLAAKKAWKRPDLSSNLVPTYDCDALSLWIREHEDQLADENMDVRASAERCELTMQRAGSEPCAAYKIEL</sequence>
<feature type="compositionally biased region" description="Low complexity" evidence="1">
    <location>
        <begin position="366"/>
        <end position="379"/>
    </location>
</feature>
<dbReference type="GO" id="GO:0005829">
    <property type="term" value="C:cytosol"/>
    <property type="evidence" value="ECO:0007669"/>
    <property type="project" value="TreeGrafter"/>
</dbReference>
<dbReference type="GO" id="GO:0045202">
    <property type="term" value="C:synapse"/>
    <property type="evidence" value="ECO:0007669"/>
    <property type="project" value="TreeGrafter"/>
</dbReference>
<dbReference type="GO" id="GO:0031114">
    <property type="term" value="P:regulation of microtubule depolymerization"/>
    <property type="evidence" value="ECO:0007669"/>
    <property type="project" value="TreeGrafter"/>
</dbReference>
<evidence type="ECO:0000313" key="3">
    <source>
        <dbReference type="Proteomes" id="UP000887566"/>
    </source>
</evidence>
<reference evidence="4" key="1">
    <citation type="submission" date="2022-11" db="UniProtKB">
        <authorList>
            <consortium name="WormBaseParasite"/>
        </authorList>
    </citation>
    <scope>IDENTIFICATION</scope>
</reference>
<dbReference type="InterPro" id="IPR026074">
    <property type="entry name" value="MAP1"/>
</dbReference>
<accession>A0A914X6F5</accession>
<dbReference type="GO" id="GO:0005875">
    <property type="term" value="C:microtubule associated complex"/>
    <property type="evidence" value="ECO:0007669"/>
    <property type="project" value="TreeGrafter"/>
</dbReference>
<dbReference type="GO" id="GO:0008017">
    <property type="term" value="F:microtubule binding"/>
    <property type="evidence" value="ECO:0007669"/>
    <property type="project" value="InterPro"/>
</dbReference>
<feature type="compositionally biased region" description="Basic and acidic residues" evidence="1">
    <location>
        <begin position="783"/>
        <end position="805"/>
    </location>
</feature>
<feature type="region of interest" description="Disordered" evidence="1">
    <location>
        <begin position="350"/>
        <end position="573"/>
    </location>
</feature>
<dbReference type="AlphaFoldDB" id="A0A914X6F5"/>
<name>A0A914X6F5_9BILA</name>
<feature type="compositionally biased region" description="Basic and acidic residues" evidence="1">
    <location>
        <begin position="750"/>
        <end position="762"/>
    </location>
</feature>
<evidence type="ECO:0000256" key="1">
    <source>
        <dbReference type="SAM" id="MobiDB-lite"/>
    </source>
</evidence>
<dbReference type="Proteomes" id="UP000887566">
    <property type="component" value="Unplaced"/>
</dbReference>
<dbReference type="GO" id="GO:0003779">
    <property type="term" value="F:actin binding"/>
    <property type="evidence" value="ECO:0007669"/>
    <property type="project" value="TreeGrafter"/>
</dbReference>
<feature type="compositionally biased region" description="Polar residues" evidence="1">
    <location>
        <begin position="391"/>
        <end position="406"/>
    </location>
</feature>
<feature type="compositionally biased region" description="Polar residues" evidence="1">
    <location>
        <begin position="995"/>
        <end position="1019"/>
    </location>
</feature>
<feature type="compositionally biased region" description="Basic and acidic residues" evidence="1">
    <location>
        <begin position="860"/>
        <end position="948"/>
    </location>
</feature>
<feature type="compositionally biased region" description="Basic and acidic residues" evidence="1">
    <location>
        <begin position="446"/>
        <end position="462"/>
    </location>
</feature>
<dbReference type="WBParaSite" id="PSAMB.scaffold6212size9955.g28075.t1">
    <property type="protein sequence ID" value="PSAMB.scaffold6212size9955.g28075.t1"/>
    <property type="gene ID" value="PSAMB.scaffold6212size9955.g28075"/>
</dbReference>
<dbReference type="PANTHER" id="PTHR13843:SF12">
    <property type="entry name" value="ATPASE F1_V1_A1 COMPLEX ALPHA_BETA SUBUNIT NUCLEOTIDE-BINDING DOMAIN-CONTAINING PROTEIN"/>
    <property type="match status" value="1"/>
</dbReference>
<feature type="region of interest" description="Disordered" evidence="1">
    <location>
        <begin position="829"/>
        <end position="1138"/>
    </location>
</feature>
<protein>
    <submittedName>
        <fullName evidence="4">Microtubule-associated protein futsch</fullName>
    </submittedName>
</protein>
<feature type="compositionally biased region" description="Low complexity" evidence="1">
    <location>
        <begin position="1120"/>
        <end position="1138"/>
    </location>
</feature>
<dbReference type="GO" id="GO:0030425">
    <property type="term" value="C:dendrite"/>
    <property type="evidence" value="ECO:0007669"/>
    <property type="project" value="TreeGrafter"/>
</dbReference>
<feature type="compositionally biased region" description="Low complexity" evidence="1">
    <location>
        <begin position="1075"/>
        <end position="1112"/>
    </location>
</feature>
<dbReference type="GO" id="GO:0000226">
    <property type="term" value="P:microtubule cytoskeleton organization"/>
    <property type="evidence" value="ECO:0007669"/>
    <property type="project" value="InterPro"/>
</dbReference>
<dbReference type="GO" id="GO:0005874">
    <property type="term" value="C:microtubule"/>
    <property type="evidence" value="ECO:0007669"/>
    <property type="project" value="InterPro"/>
</dbReference>
<dbReference type="GO" id="GO:0043025">
    <property type="term" value="C:neuronal cell body"/>
    <property type="evidence" value="ECO:0007669"/>
    <property type="project" value="TreeGrafter"/>
</dbReference>
<proteinExistence type="predicted"/>
<feature type="compositionally biased region" description="Polar residues" evidence="1">
    <location>
        <begin position="474"/>
        <end position="483"/>
    </location>
</feature>
<dbReference type="PANTHER" id="PTHR13843">
    <property type="entry name" value="MICROTUBULE-ASSOCIATED PROTEIN"/>
    <property type="match status" value="1"/>
</dbReference>
<feature type="compositionally biased region" description="Basic and acidic residues" evidence="1">
    <location>
        <begin position="955"/>
        <end position="969"/>
    </location>
</feature>
<feature type="region of interest" description="Disordered" evidence="1">
    <location>
        <begin position="702"/>
        <end position="805"/>
    </location>
</feature>
<evidence type="ECO:0000313" key="4">
    <source>
        <dbReference type="WBParaSite" id="PSAMB.scaffold6212size9955.g28075.t1"/>
    </source>
</evidence>
<dbReference type="GO" id="GO:0016358">
    <property type="term" value="P:dendrite development"/>
    <property type="evidence" value="ECO:0007669"/>
    <property type="project" value="TreeGrafter"/>
</dbReference>
<organism evidence="3 4">
    <name type="scientific">Plectus sambesii</name>
    <dbReference type="NCBI Taxonomy" id="2011161"/>
    <lineage>
        <taxon>Eukaryota</taxon>
        <taxon>Metazoa</taxon>
        <taxon>Ecdysozoa</taxon>
        <taxon>Nematoda</taxon>
        <taxon>Chromadorea</taxon>
        <taxon>Plectida</taxon>
        <taxon>Plectina</taxon>
        <taxon>Plectoidea</taxon>
        <taxon>Plectidae</taxon>
        <taxon>Plectus</taxon>
    </lineage>
</organism>
<feature type="compositionally biased region" description="Low complexity" evidence="1">
    <location>
        <begin position="419"/>
        <end position="438"/>
    </location>
</feature>
<dbReference type="InterPro" id="IPR057480">
    <property type="entry name" value="MAP1A/B/S-like_MBL"/>
</dbReference>
<evidence type="ECO:0000259" key="2">
    <source>
        <dbReference type="Pfam" id="PF25281"/>
    </source>
</evidence>
<keyword evidence="3" id="KW-1185">Reference proteome</keyword>
<dbReference type="GO" id="GO:0007409">
    <property type="term" value="P:axonogenesis"/>
    <property type="evidence" value="ECO:0007669"/>
    <property type="project" value="TreeGrafter"/>
</dbReference>
<feature type="compositionally biased region" description="Basic and acidic residues" evidence="1">
    <location>
        <begin position="727"/>
        <end position="742"/>
    </location>
</feature>
<feature type="compositionally biased region" description="Basic and acidic residues" evidence="1">
    <location>
        <begin position="537"/>
        <end position="558"/>
    </location>
</feature>
<feature type="domain" description="Microtubule-associated protein 1A/B/S-like MBL-like" evidence="2">
    <location>
        <begin position="50"/>
        <end position="301"/>
    </location>
</feature>
<dbReference type="Pfam" id="PF25281">
    <property type="entry name" value="MBL_MAP1B"/>
    <property type="match status" value="1"/>
</dbReference>